<dbReference type="PROSITE" id="PS50297">
    <property type="entry name" value="ANK_REP_REGION"/>
    <property type="match status" value="1"/>
</dbReference>
<proteinExistence type="predicted"/>
<dbReference type="PANTHER" id="PTHR24198:SF165">
    <property type="entry name" value="ANKYRIN REPEAT-CONTAINING PROTEIN-RELATED"/>
    <property type="match status" value="1"/>
</dbReference>
<dbReference type="Proteomes" id="UP000278807">
    <property type="component" value="Unassembled WGS sequence"/>
</dbReference>
<dbReference type="InterPro" id="IPR002110">
    <property type="entry name" value="Ankyrin_rpt"/>
</dbReference>
<dbReference type="AlphaFoldDB" id="A0A0R3TZ33"/>
<dbReference type="PROSITE" id="PS50088">
    <property type="entry name" value="ANK_REPEAT"/>
    <property type="match status" value="4"/>
</dbReference>
<dbReference type="STRING" id="102285.A0A0R3TZ33"/>
<reference evidence="6" key="1">
    <citation type="submission" date="2017-02" db="UniProtKB">
        <authorList>
            <consortium name="WormBaseParasite"/>
        </authorList>
    </citation>
    <scope>IDENTIFICATION</scope>
</reference>
<dbReference type="EMBL" id="UZAE01014995">
    <property type="protein sequence ID" value="VDO14958.1"/>
    <property type="molecule type" value="Genomic_DNA"/>
</dbReference>
<evidence type="ECO:0000313" key="6">
    <source>
        <dbReference type="WBParaSite" id="HNAJ_0001313201-mRNA-1"/>
    </source>
</evidence>
<keyword evidence="2 3" id="KW-0040">ANK repeat</keyword>
<protein>
    <submittedName>
        <fullName evidence="6">ANK_REP_REGION domain-containing protein</fullName>
    </submittedName>
</protein>
<reference evidence="4 5" key="2">
    <citation type="submission" date="2018-11" db="EMBL/GenBank/DDBJ databases">
        <authorList>
            <consortium name="Pathogen Informatics"/>
        </authorList>
    </citation>
    <scope>NUCLEOTIDE SEQUENCE [LARGE SCALE GENOMIC DNA]</scope>
</reference>
<dbReference type="InterPro" id="IPR036770">
    <property type="entry name" value="Ankyrin_rpt-contain_sf"/>
</dbReference>
<accession>A0A0R3TZ33</accession>
<dbReference type="PANTHER" id="PTHR24198">
    <property type="entry name" value="ANKYRIN REPEAT AND PROTEIN KINASE DOMAIN-CONTAINING PROTEIN"/>
    <property type="match status" value="1"/>
</dbReference>
<dbReference type="OrthoDB" id="7464126at2759"/>
<evidence type="ECO:0000256" key="3">
    <source>
        <dbReference type="PROSITE-ProRule" id="PRU00023"/>
    </source>
</evidence>
<dbReference type="Pfam" id="PF12796">
    <property type="entry name" value="Ank_2"/>
    <property type="match status" value="2"/>
</dbReference>
<feature type="repeat" description="ANK" evidence="3">
    <location>
        <begin position="70"/>
        <end position="102"/>
    </location>
</feature>
<evidence type="ECO:0000313" key="4">
    <source>
        <dbReference type="EMBL" id="VDO14958.1"/>
    </source>
</evidence>
<evidence type="ECO:0000256" key="1">
    <source>
        <dbReference type="ARBA" id="ARBA00022737"/>
    </source>
</evidence>
<organism evidence="6">
    <name type="scientific">Rodentolepis nana</name>
    <name type="common">Dwarf tapeworm</name>
    <name type="synonym">Hymenolepis nana</name>
    <dbReference type="NCBI Taxonomy" id="102285"/>
    <lineage>
        <taxon>Eukaryota</taxon>
        <taxon>Metazoa</taxon>
        <taxon>Spiralia</taxon>
        <taxon>Lophotrochozoa</taxon>
        <taxon>Platyhelminthes</taxon>
        <taxon>Cestoda</taxon>
        <taxon>Eucestoda</taxon>
        <taxon>Cyclophyllidea</taxon>
        <taxon>Hymenolepididae</taxon>
        <taxon>Rodentolepis</taxon>
    </lineage>
</organism>
<dbReference type="Gene3D" id="1.25.40.20">
    <property type="entry name" value="Ankyrin repeat-containing domain"/>
    <property type="match status" value="2"/>
</dbReference>
<dbReference type="SUPFAM" id="SSF48403">
    <property type="entry name" value="Ankyrin repeat"/>
    <property type="match status" value="1"/>
</dbReference>
<feature type="repeat" description="ANK" evidence="3">
    <location>
        <begin position="103"/>
        <end position="135"/>
    </location>
</feature>
<evidence type="ECO:0000313" key="5">
    <source>
        <dbReference type="Proteomes" id="UP000278807"/>
    </source>
</evidence>
<feature type="repeat" description="ANK" evidence="3">
    <location>
        <begin position="37"/>
        <end position="69"/>
    </location>
</feature>
<dbReference type="SMART" id="SM00248">
    <property type="entry name" value="ANK"/>
    <property type="match status" value="7"/>
</dbReference>
<sequence length="304" mass="34163">MAKPEQTLYEAITRNDIDSVRIQLANNVNPNVFHNNPTITPLILAAKLKFYDIANELLLFGADVNGVDEFGRTALHVAVDNNDEATVYILMFHNCNLEKYDNDGITPLTLAVEKNNIYMVRYLVAHGAVVYKEEDAIELPPLILAACLGYADILQFLLSVEEGDSIKKRMHMNFALCMAVDKDQLEVARLLIDYGAPLGRWDEFDLSPLEYAIIGEQDAMISLLLSHNASVSDTNRHGFTPLMISIIYNNPSAASLLLWYGADPDALINGYRTTGEQLAMDMGREEISQIIFSWKYEFEPSMFE</sequence>
<evidence type="ECO:0000256" key="2">
    <source>
        <dbReference type="ARBA" id="ARBA00023043"/>
    </source>
</evidence>
<dbReference type="Pfam" id="PF00023">
    <property type="entry name" value="Ank"/>
    <property type="match status" value="1"/>
</dbReference>
<name>A0A0R3TZ33_RODNA</name>
<gene>
    <name evidence="4" type="ORF">HNAJ_LOCUS13106</name>
</gene>
<keyword evidence="5" id="KW-1185">Reference proteome</keyword>
<keyword evidence="1" id="KW-0677">Repeat</keyword>
<dbReference type="WBParaSite" id="HNAJ_0001313201-mRNA-1">
    <property type="protein sequence ID" value="HNAJ_0001313201-mRNA-1"/>
    <property type="gene ID" value="HNAJ_0001313201"/>
</dbReference>
<feature type="repeat" description="ANK" evidence="3">
    <location>
        <begin position="237"/>
        <end position="269"/>
    </location>
</feature>